<evidence type="ECO:0000256" key="4">
    <source>
        <dbReference type="ARBA" id="ARBA00023136"/>
    </source>
</evidence>
<evidence type="ECO:0000256" key="3">
    <source>
        <dbReference type="ARBA" id="ARBA00022989"/>
    </source>
</evidence>
<keyword evidence="3 5" id="KW-1133">Transmembrane helix</keyword>
<feature type="domain" description="O-antigen ligase-related" evidence="6">
    <location>
        <begin position="197"/>
        <end position="354"/>
    </location>
</feature>
<keyword evidence="4 5" id="KW-0472">Membrane</keyword>
<evidence type="ECO:0000256" key="1">
    <source>
        <dbReference type="ARBA" id="ARBA00004141"/>
    </source>
</evidence>
<sequence length="436" mass="48665">MNSFHFGVIGNSKNFWLDFYIFILLVSSILGFLTIRGCTNASLFLLTIPAIIELKSAYNIAKKGKTLDLMLPIIFTLTLPLTAVFISQTLRQDWVIKAYDGPSRMFLSTLLILYFSYKKIDFSKLISITAPVALLLTVPVIYLHPDILEKWGGRFATVAVDPTQFGTYTLVLTAFCLFGIETPITSPGKLLVIQTLGLLAGLYLITGSGTRGSWLALPPLILLWIMLKGRMIHIRALLIFAVVFFIGLILISLFHPKSLDRLVSGYQELSAWLDGSNRETSTGFRLTMWQISWELFKHSPIYGFGDIGFGDYLREPWITNISSPESRQIILYNGPHNEFLANLLRSGLLGGITVLCQFLIPATLFWKNRHDLKAYRASHLGLAFITCLIFCSISSEVLTLKFTTTFYGLIIAGLASQIIKSKEIIPALTPKGDSSI</sequence>
<organism evidence="7 8">
    <name type="scientific">Methylomonas methanica</name>
    <dbReference type="NCBI Taxonomy" id="421"/>
    <lineage>
        <taxon>Bacteria</taxon>
        <taxon>Pseudomonadati</taxon>
        <taxon>Pseudomonadota</taxon>
        <taxon>Gammaproteobacteria</taxon>
        <taxon>Methylococcales</taxon>
        <taxon>Methylococcaceae</taxon>
        <taxon>Methylomonas</taxon>
    </lineage>
</organism>
<feature type="transmembrane region" description="Helical" evidence="5">
    <location>
        <begin position="124"/>
        <end position="143"/>
    </location>
</feature>
<feature type="transmembrane region" description="Helical" evidence="5">
    <location>
        <begin position="343"/>
        <end position="365"/>
    </location>
</feature>
<evidence type="ECO:0000256" key="2">
    <source>
        <dbReference type="ARBA" id="ARBA00022692"/>
    </source>
</evidence>
<feature type="transmembrane region" description="Helical" evidence="5">
    <location>
        <begin position="234"/>
        <end position="254"/>
    </location>
</feature>
<dbReference type="PANTHER" id="PTHR37422">
    <property type="entry name" value="TEICHURONIC ACID BIOSYNTHESIS PROTEIN TUAE"/>
    <property type="match status" value="1"/>
</dbReference>
<evidence type="ECO:0000256" key="5">
    <source>
        <dbReference type="SAM" id="Phobius"/>
    </source>
</evidence>
<feature type="transmembrane region" description="Helical" evidence="5">
    <location>
        <begin position="163"/>
        <end position="180"/>
    </location>
</feature>
<dbReference type="Pfam" id="PF04932">
    <property type="entry name" value="Wzy_C"/>
    <property type="match status" value="1"/>
</dbReference>
<feature type="transmembrane region" description="Helical" evidence="5">
    <location>
        <begin position="20"/>
        <end position="48"/>
    </location>
</feature>
<accession>A0A177MCU2</accession>
<dbReference type="PANTHER" id="PTHR37422:SF17">
    <property type="entry name" value="O-ANTIGEN LIGASE"/>
    <property type="match status" value="1"/>
</dbReference>
<gene>
    <name evidence="7" type="ORF">A1332_15975</name>
</gene>
<feature type="transmembrane region" description="Helical" evidence="5">
    <location>
        <begin position="69"/>
        <end position="89"/>
    </location>
</feature>
<dbReference type="EMBL" id="LUUG01000079">
    <property type="protein sequence ID" value="OAI03354.1"/>
    <property type="molecule type" value="Genomic_DNA"/>
</dbReference>
<dbReference type="Proteomes" id="UP000078090">
    <property type="component" value="Unassembled WGS sequence"/>
</dbReference>
<evidence type="ECO:0000313" key="8">
    <source>
        <dbReference type="Proteomes" id="UP000078090"/>
    </source>
</evidence>
<protein>
    <recommendedName>
        <fullName evidence="6">O-antigen ligase-related domain-containing protein</fullName>
    </recommendedName>
</protein>
<evidence type="ECO:0000259" key="6">
    <source>
        <dbReference type="Pfam" id="PF04932"/>
    </source>
</evidence>
<comment type="caution">
    <text evidence="7">The sequence shown here is derived from an EMBL/GenBank/DDBJ whole genome shotgun (WGS) entry which is preliminary data.</text>
</comment>
<dbReference type="RefSeq" id="WP_082879691.1">
    <property type="nucleotide sequence ID" value="NZ_LUUG01000079.1"/>
</dbReference>
<comment type="subcellular location">
    <subcellularLocation>
        <location evidence="1">Membrane</location>
        <topology evidence="1">Multi-pass membrane protein</topology>
    </subcellularLocation>
</comment>
<evidence type="ECO:0000313" key="7">
    <source>
        <dbReference type="EMBL" id="OAI03354.1"/>
    </source>
</evidence>
<feature type="transmembrane region" description="Helical" evidence="5">
    <location>
        <begin position="211"/>
        <end position="227"/>
    </location>
</feature>
<dbReference type="OrthoDB" id="8576060at2"/>
<feature type="transmembrane region" description="Helical" evidence="5">
    <location>
        <begin position="377"/>
        <end position="395"/>
    </location>
</feature>
<dbReference type="InterPro" id="IPR051533">
    <property type="entry name" value="WaaL-like"/>
</dbReference>
<dbReference type="AlphaFoldDB" id="A0A177MCU2"/>
<proteinExistence type="predicted"/>
<dbReference type="InterPro" id="IPR007016">
    <property type="entry name" value="O-antigen_ligase-rel_domated"/>
</dbReference>
<keyword evidence="2 5" id="KW-0812">Transmembrane</keyword>
<name>A0A177MCU2_METMH</name>
<reference evidence="8" key="1">
    <citation type="submission" date="2016-03" db="EMBL/GenBank/DDBJ databases">
        <authorList>
            <person name="Heylen K."/>
            <person name="De Vos P."/>
            <person name="Vekeman B."/>
        </authorList>
    </citation>
    <scope>NUCLEOTIDE SEQUENCE [LARGE SCALE GENOMIC DNA]</scope>
    <source>
        <strain evidence="8">R-45363</strain>
    </source>
</reference>
<dbReference type="GO" id="GO:0016020">
    <property type="term" value="C:membrane"/>
    <property type="evidence" value="ECO:0007669"/>
    <property type="project" value="UniProtKB-SubCell"/>
</dbReference>